<dbReference type="STRING" id="1802772.A3H60_00260"/>
<keyword evidence="5" id="KW-0808">Transferase</keyword>
<comment type="caution">
    <text evidence="13">The sequence shown here is derived from an EMBL/GenBank/DDBJ whole genome shotgun (WGS) entry which is preliminary data.</text>
</comment>
<evidence type="ECO:0000313" key="13">
    <source>
        <dbReference type="EMBL" id="OHB10415.1"/>
    </source>
</evidence>
<reference evidence="13 14" key="1">
    <citation type="journal article" date="2016" name="Nat. Commun.">
        <title>Thousands of microbial genomes shed light on interconnected biogeochemical processes in an aquifer system.</title>
        <authorList>
            <person name="Anantharaman K."/>
            <person name="Brown C.T."/>
            <person name="Hug L.A."/>
            <person name="Sharon I."/>
            <person name="Castelle C.J."/>
            <person name="Probst A.J."/>
            <person name="Thomas B.C."/>
            <person name="Singh A."/>
            <person name="Wilkins M.J."/>
            <person name="Karaoz U."/>
            <person name="Brodie E.L."/>
            <person name="Williams K.H."/>
            <person name="Hubbard S.S."/>
            <person name="Banfield J.F."/>
        </authorList>
    </citation>
    <scope>NUCLEOTIDE SEQUENCE [LARGE SCALE GENOMIC DNA]</scope>
</reference>
<comment type="subcellular location">
    <subcellularLocation>
        <location evidence="1">Cytoplasm</location>
    </subcellularLocation>
</comment>
<comment type="catalytic activity">
    <reaction evidence="11">
        <text>L-threonine + hydrogencarbonate + ATP = L-threonylcarbamoyladenylate + diphosphate + H2O</text>
        <dbReference type="Rhea" id="RHEA:36407"/>
        <dbReference type="ChEBI" id="CHEBI:15377"/>
        <dbReference type="ChEBI" id="CHEBI:17544"/>
        <dbReference type="ChEBI" id="CHEBI:30616"/>
        <dbReference type="ChEBI" id="CHEBI:33019"/>
        <dbReference type="ChEBI" id="CHEBI:57926"/>
        <dbReference type="ChEBI" id="CHEBI:73682"/>
        <dbReference type="EC" id="2.7.7.87"/>
    </reaction>
</comment>
<dbReference type="GO" id="GO:0000049">
    <property type="term" value="F:tRNA binding"/>
    <property type="evidence" value="ECO:0007669"/>
    <property type="project" value="TreeGrafter"/>
</dbReference>
<comment type="similarity">
    <text evidence="2">Belongs to the SUA5 family.</text>
</comment>
<feature type="domain" description="YrdC-like" evidence="12">
    <location>
        <begin position="1"/>
        <end position="179"/>
    </location>
</feature>
<keyword evidence="9" id="KW-0067">ATP-binding</keyword>
<dbReference type="GO" id="GO:0006450">
    <property type="term" value="P:regulation of translational fidelity"/>
    <property type="evidence" value="ECO:0007669"/>
    <property type="project" value="TreeGrafter"/>
</dbReference>
<sequence length="186" mass="20555">MKSIGNDSVGILPTDTLYSLAGPALSKKAVKKIYYLKRRDFTKPLIVMIASTSDLDKFHIKLNRAQRRTLSHLWPGKISVILPCQSKKFSYLTRNTGSLAFRIPKKKSLTKILKLSGPLVVPSANPEGKKPAETIAEAKKYFGNKLNFYIDAGRLCSKPSTLVSLQPDGSVTVLRKGASKLPRKIN</sequence>
<keyword evidence="7" id="KW-0548">Nucleotidyltransferase</keyword>
<dbReference type="InterPro" id="IPR006070">
    <property type="entry name" value="Sua5-like_dom"/>
</dbReference>
<evidence type="ECO:0000256" key="11">
    <source>
        <dbReference type="ARBA" id="ARBA00048366"/>
    </source>
</evidence>
<accession>A0A1G2UM15</accession>
<evidence type="ECO:0000313" key="14">
    <source>
        <dbReference type="Proteomes" id="UP000177202"/>
    </source>
</evidence>
<dbReference type="InterPro" id="IPR017945">
    <property type="entry name" value="DHBP_synth_RibB-like_a/b_dom"/>
</dbReference>
<evidence type="ECO:0000259" key="12">
    <source>
        <dbReference type="PROSITE" id="PS51163"/>
    </source>
</evidence>
<dbReference type="EMBL" id="MHWP01000015">
    <property type="protein sequence ID" value="OHB10415.1"/>
    <property type="molecule type" value="Genomic_DNA"/>
</dbReference>
<dbReference type="GO" id="GO:0005737">
    <property type="term" value="C:cytoplasm"/>
    <property type="evidence" value="ECO:0007669"/>
    <property type="project" value="UniProtKB-SubCell"/>
</dbReference>
<dbReference type="InterPro" id="IPR050156">
    <property type="entry name" value="TC-AMP_synthase_SUA5"/>
</dbReference>
<dbReference type="Gene3D" id="3.90.870.10">
    <property type="entry name" value="DHBP synthase"/>
    <property type="match status" value="1"/>
</dbReference>
<dbReference type="AlphaFoldDB" id="A0A1G2UM15"/>
<dbReference type="EC" id="2.7.7.87" evidence="3"/>
<evidence type="ECO:0000256" key="2">
    <source>
        <dbReference type="ARBA" id="ARBA00007663"/>
    </source>
</evidence>
<evidence type="ECO:0000256" key="10">
    <source>
        <dbReference type="ARBA" id="ARBA00029774"/>
    </source>
</evidence>
<keyword evidence="6" id="KW-0819">tRNA processing</keyword>
<evidence type="ECO:0000256" key="9">
    <source>
        <dbReference type="ARBA" id="ARBA00022840"/>
    </source>
</evidence>
<evidence type="ECO:0000256" key="3">
    <source>
        <dbReference type="ARBA" id="ARBA00012584"/>
    </source>
</evidence>
<organism evidence="13 14">
    <name type="scientific">Candidatus Zambryskibacteria bacterium RIFCSPLOWO2_02_FULL_44_12b</name>
    <dbReference type="NCBI Taxonomy" id="1802772"/>
    <lineage>
        <taxon>Bacteria</taxon>
        <taxon>Candidatus Zambryskiibacteriota</taxon>
    </lineage>
</organism>
<evidence type="ECO:0000256" key="1">
    <source>
        <dbReference type="ARBA" id="ARBA00004496"/>
    </source>
</evidence>
<dbReference type="Proteomes" id="UP000177202">
    <property type="component" value="Unassembled WGS sequence"/>
</dbReference>
<proteinExistence type="inferred from homology"/>
<evidence type="ECO:0000256" key="4">
    <source>
        <dbReference type="ARBA" id="ARBA00022490"/>
    </source>
</evidence>
<keyword evidence="4" id="KW-0963">Cytoplasm</keyword>
<dbReference type="SUPFAM" id="SSF55821">
    <property type="entry name" value="YrdC/RibB"/>
    <property type="match status" value="1"/>
</dbReference>
<dbReference type="Pfam" id="PF01300">
    <property type="entry name" value="Sua5_yciO_yrdC"/>
    <property type="match status" value="1"/>
</dbReference>
<dbReference type="GO" id="GO:0003725">
    <property type="term" value="F:double-stranded RNA binding"/>
    <property type="evidence" value="ECO:0007669"/>
    <property type="project" value="InterPro"/>
</dbReference>
<evidence type="ECO:0000256" key="7">
    <source>
        <dbReference type="ARBA" id="ARBA00022695"/>
    </source>
</evidence>
<dbReference type="GO" id="GO:0008033">
    <property type="term" value="P:tRNA processing"/>
    <property type="evidence" value="ECO:0007669"/>
    <property type="project" value="UniProtKB-KW"/>
</dbReference>
<dbReference type="GO" id="GO:0061710">
    <property type="term" value="F:L-threonylcarbamoyladenylate synthase"/>
    <property type="evidence" value="ECO:0007669"/>
    <property type="project" value="UniProtKB-EC"/>
</dbReference>
<dbReference type="NCBIfam" id="TIGR00057">
    <property type="entry name" value="L-threonylcarbamoyladenylate synthase"/>
    <property type="match status" value="1"/>
</dbReference>
<dbReference type="PANTHER" id="PTHR17490">
    <property type="entry name" value="SUA5"/>
    <property type="match status" value="1"/>
</dbReference>
<protein>
    <recommendedName>
        <fullName evidence="10">L-threonylcarbamoyladenylate synthase</fullName>
        <ecNumber evidence="3">2.7.7.87</ecNumber>
    </recommendedName>
    <alternativeName>
        <fullName evidence="10">L-threonylcarbamoyladenylate synthase</fullName>
    </alternativeName>
</protein>
<evidence type="ECO:0000256" key="6">
    <source>
        <dbReference type="ARBA" id="ARBA00022694"/>
    </source>
</evidence>
<gene>
    <name evidence="13" type="ORF">A3H60_00260</name>
</gene>
<dbReference type="PANTHER" id="PTHR17490:SF16">
    <property type="entry name" value="THREONYLCARBAMOYL-AMP SYNTHASE"/>
    <property type="match status" value="1"/>
</dbReference>
<evidence type="ECO:0000256" key="5">
    <source>
        <dbReference type="ARBA" id="ARBA00022679"/>
    </source>
</evidence>
<dbReference type="GO" id="GO:0005524">
    <property type="term" value="F:ATP binding"/>
    <property type="evidence" value="ECO:0007669"/>
    <property type="project" value="UniProtKB-KW"/>
</dbReference>
<dbReference type="PROSITE" id="PS51163">
    <property type="entry name" value="YRDC"/>
    <property type="match status" value="1"/>
</dbReference>
<keyword evidence="8" id="KW-0547">Nucleotide-binding</keyword>
<evidence type="ECO:0000256" key="8">
    <source>
        <dbReference type="ARBA" id="ARBA00022741"/>
    </source>
</evidence>
<name>A0A1G2UM15_9BACT</name>